<accession>A0ABQ9FDC8</accession>
<evidence type="ECO:0008006" key="4">
    <source>
        <dbReference type="Google" id="ProtNLM"/>
    </source>
</evidence>
<proteinExistence type="predicted"/>
<dbReference type="EMBL" id="JARBDR010000337">
    <property type="protein sequence ID" value="KAJ8315318.1"/>
    <property type="molecule type" value="Genomic_DNA"/>
</dbReference>
<evidence type="ECO:0000313" key="3">
    <source>
        <dbReference type="Proteomes" id="UP001217089"/>
    </source>
</evidence>
<name>A0ABQ9FDC8_TEGGR</name>
<keyword evidence="1" id="KW-0732">Signal</keyword>
<evidence type="ECO:0000313" key="2">
    <source>
        <dbReference type="EMBL" id="KAJ8315318.1"/>
    </source>
</evidence>
<gene>
    <name evidence="2" type="ORF">KUTeg_007468</name>
</gene>
<reference evidence="2 3" key="1">
    <citation type="submission" date="2022-12" db="EMBL/GenBank/DDBJ databases">
        <title>Chromosome-level genome of Tegillarca granosa.</title>
        <authorList>
            <person name="Kim J."/>
        </authorList>
    </citation>
    <scope>NUCLEOTIDE SEQUENCE [LARGE SCALE GENOMIC DNA]</scope>
    <source>
        <strain evidence="2">Teg-2019</strain>
        <tissue evidence="2">Adductor muscle</tissue>
    </source>
</reference>
<feature type="signal peptide" evidence="1">
    <location>
        <begin position="1"/>
        <end position="17"/>
    </location>
</feature>
<keyword evidence="3" id="KW-1185">Reference proteome</keyword>
<dbReference type="Proteomes" id="UP001217089">
    <property type="component" value="Unassembled WGS sequence"/>
</dbReference>
<comment type="caution">
    <text evidence="2">The sequence shown here is derived from an EMBL/GenBank/DDBJ whole genome shotgun (WGS) entry which is preliminary data.</text>
</comment>
<evidence type="ECO:0000256" key="1">
    <source>
        <dbReference type="SAM" id="SignalP"/>
    </source>
</evidence>
<protein>
    <recommendedName>
        <fullName evidence="4">Secreted protein</fullName>
    </recommendedName>
</protein>
<feature type="chain" id="PRO_5045555256" description="Secreted protein" evidence="1">
    <location>
        <begin position="18"/>
        <end position="357"/>
    </location>
</feature>
<organism evidence="2 3">
    <name type="scientific">Tegillarca granosa</name>
    <name type="common">Malaysian cockle</name>
    <name type="synonym">Anadara granosa</name>
    <dbReference type="NCBI Taxonomy" id="220873"/>
    <lineage>
        <taxon>Eukaryota</taxon>
        <taxon>Metazoa</taxon>
        <taxon>Spiralia</taxon>
        <taxon>Lophotrochozoa</taxon>
        <taxon>Mollusca</taxon>
        <taxon>Bivalvia</taxon>
        <taxon>Autobranchia</taxon>
        <taxon>Pteriomorphia</taxon>
        <taxon>Arcoida</taxon>
        <taxon>Arcoidea</taxon>
        <taxon>Arcidae</taxon>
        <taxon>Tegillarca</taxon>
    </lineage>
</organism>
<sequence>MIIPILIATVVFSSTHAAPPTDPIGDLSGLFDGGFGPDPLGNPGLGPDPFLGPSLEGPTPDPWLRGSQLYPEYTSNALPGIVKKHNCLVGNWTSMHGAVRYDDSFVCEKYTSPPEFSQTWINTFDNYVKQLSYRRNISRIVPFVSRHIRQKILNKQADTKLLNQIRNIATSVLPSEYCPADFPGFQKASFEQLVDLYYFWEYVIKDYKTCRLFIQKQCGSSLEFCDKPSLQDGAEKLYGDVCREQKIDVPWVTFKHRGVMKDCWVLPGQSLYYTKCSNPDRPGSVQCALDYLTTNEYVCVQSAYVKRKVWTLCPITDAPATYNKDQYATRPMFWPVLYEVVTPTACSCKHCKCCQYS</sequence>